<dbReference type="AlphaFoldDB" id="A0A6C0K5G2"/>
<feature type="compositionally biased region" description="Basic residues" evidence="1">
    <location>
        <begin position="264"/>
        <end position="290"/>
    </location>
</feature>
<organism evidence="2">
    <name type="scientific">viral metagenome</name>
    <dbReference type="NCBI Taxonomy" id="1070528"/>
    <lineage>
        <taxon>unclassified sequences</taxon>
        <taxon>metagenomes</taxon>
        <taxon>organismal metagenomes</taxon>
    </lineage>
</organism>
<reference evidence="2" key="1">
    <citation type="journal article" date="2020" name="Nature">
        <title>Giant virus diversity and host interactions through global metagenomics.</title>
        <authorList>
            <person name="Schulz F."/>
            <person name="Roux S."/>
            <person name="Paez-Espino D."/>
            <person name="Jungbluth S."/>
            <person name="Walsh D.A."/>
            <person name="Denef V.J."/>
            <person name="McMahon K.D."/>
            <person name="Konstantinidis K.T."/>
            <person name="Eloe-Fadrosh E.A."/>
            <person name="Kyrpides N.C."/>
            <person name="Woyke T."/>
        </authorList>
    </citation>
    <scope>NUCLEOTIDE SEQUENCE</scope>
    <source>
        <strain evidence="2">GVMAG-S-1101178-127</strain>
    </source>
</reference>
<feature type="region of interest" description="Disordered" evidence="1">
    <location>
        <begin position="250"/>
        <end position="290"/>
    </location>
</feature>
<name>A0A6C0K5G2_9ZZZZ</name>
<evidence type="ECO:0000256" key="1">
    <source>
        <dbReference type="SAM" id="MobiDB-lite"/>
    </source>
</evidence>
<sequence length="290" mass="32052">MVWDFNGQHPRSRAGDIIYKHTKSAEDRDAVNRILDLVDTLSHKHFSSPTELRAYFVRGSEPLFSAALAEKVHERFYTKKGGAQGFVGDGVELLGQQLVSWIFGEKPETSSIYNTMFVLKNIERDGISFLPFVTPDLIKAGTEIFVEFLLGLAAASESGAKIIITIVTLGLAPSGITEGVGAAVKTFIAVLASMIATSRGDFETGFESVLLALPFVGLALNKVYKSEEKITGKYKARLMNAVNNVPGLQELATGSAPAPPKTGGRTRRKRVKHMKRYKNKQRRHRWTRRQ</sequence>
<protein>
    <submittedName>
        <fullName evidence="2">Uncharacterized protein</fullName>
    </submittedName>
</protein>
<proteinExistence type="predicted"/>
<accession>A0A6C0K5G2</accession>
<evidence type="ECO:0000313" key="2">
    <source>
        <dbReference type="EMBL" id="QHU13312.1"/>
    </source>
</evidence>
<dbReference type="EMBL" id="MN740817">
    <property type="protein sequence ID" value="QHU13312.1"/>
    <property type="molecule type" value="Genomic_DNA"/>
</dbReference>